<evidence type="ECO:0000313" key="2">
    <source>
        <dbReference type="EMBL" id="JAD86203.1"/>
    </source>
</evidence>
<dbReference type="EMBL" id="GBRH01211692">
    <property type="protein sequence ID" value="JAD86203.1"/>
    <property type="molecule type" value="Transcribed_RNA"/>
</dbReference>
<evidence type="ECO:0000256" key="1">
    <source>
        <dbReference type="SAM" id="MobiDB-lite"/>
    </source>
</evidence>
<dbReference type="AlphaFoldDB" id="A0A0A9DHP7"/>
<name>A0A0A9DHP7_ARUDO</name>
<sequence>MRERAFAPMNMENNFGRHDQKFRSHDLPPQTWTDILARMFHLLETILIEALNMTRVLKNERDSNFHNDPSFRNHQYPDFRSHHDKRNHSFDD</sequence>
<reference evidence="2" key="1">
    <citation type="submission" date="2014-09" db="EMBL/GenBank/DDBJ databases">
        <authorList>
            <person name="Magalhaes I.L.F."/>
            <person name="Oliveira U."/>
            <person name="Santos F.R."/>
            <person name="Vidigal T.H.D.A."/>
            <person name="Brescovit A.D."/>
            <person name="Santos A.J."/>
        </authorList>
    </citation>
    <scope>NUCLEOTIDE SEQUENCE</scope>
    <source>
        <tissue evidence="2">Shoot tissue taken approximately 20 cm above the soil surface</tissue>
    </source>
</reference>
<organism evidence="2">
    <name type="scientific">Arundo donax</name>
    <name type="common">Giant reed</name>
    <name type="synonym">Donax arundinaceus</name>
    <dbReference type="NCBI Taxonomy" id="35708"/>
    <lineage>
        <taxon>Eukaryota</taxon>
        <taxon>Viridiplantae</taxon>
        <taxon>Streptophyta</taxon>
        <taxon>Embryophyta</taxon>
        <taxon>Tracheophyta</taxon>
        <taxon>Spermatophyta</taxon>
        <taxon>Magnoliopsida</taxon>
        <taxon>Liliopsida</taxon>
        <taxon>Poales</taxon>
        <taxon>Poaceae</taxon>
        <taxon>PACMAD clade</taxon>
        <taxon>Arundinoideae</taxon>
        <taxon>Arundineae</taxon>
        <taxon>Arundo</taxon>
    </lineage>
</organism>
<accession>A0A0A9DHP7</accession>
<reference evidence="2" key="2">
    <citation type="journal article" date="2015" name="Data Brief">
        <title>Shoot transcriptome of the giant reed, Arundo donax.</title>
        <authorList>
            <person name="Barrero R.A."/>
            <person name="Guerrero F.D."/>
            <person name="Moolhuijzen P."/>
            <person name="Goolsby J.A."/>
            <person name="Tidwell J."/>
            <person name="Bellgard S.E."/>
            <person name="Bellgard M.I."/>
        </authorList>
    </citation>
    <scope>NUCLEOTIDE SEQUENCE</scope>
    <source>
        <tissue evidence="2">Shoot tissue taken approximately 20 cm above the soil surface</tissue>
    </source>
</reference>
<feature type="region of interest" description="Disordered" evidence="1">
    <location>
        <begin position="61"/>
        <end position="92"/>
    </location>
</feature>
<proteinExistence type="predicted"/>
<protein>
    <submittedName>
        <fullName evidence="2">Uncharacterized protein</fullName>
    </submittedName>
</protein>
<feature type="region of interest" description="Disordered" evidence="1">
    <location>
        <begin position="1"/>
        <end position="23"/>
    </location>
</feature>